<gene>
    <name evidence="6" type="ORF">CERSUDRAFT_118841</name>
</gene>
<evidence type="ECO:0000256" key="1">
    <source>
        <dbReference type="ARBA" id="ARBA00022723"/>
    </source>
</evidence>
<protein>
    <recommendedName>
        <fullName evidence="5">MYND-type domain-containing protein</fullName>
    </recommendedName>
</protein>
<sequence>MASSTFHIDGKKIVIPTTRVITPKTGKLRMCSACSAFESKTKKLLMCSACRDAWYCDRKCQLADRKDHKPSCALRQFHKEALTLDDSKLVSEIPEGSGPINTLEKPLLTDFAEEFHEFTSKFRFDLLEAYVLAHTMQPKQTTDVPQVLYNPAHFRSCARQCPQQSRRSPL</sequence>
<keyword evidence="2 4" id="KW-0863">Zinc-finger</keyword>
<dbReference type="HOGENOM" id="CLU_1570434_0_0_1"/>
<name>M2QJB1_CERS8</name>
<accession>M2QJB1</accession>
<organism evidence="6 7">
    <name type="scientific">Ceriporiopsis subvermispora (strain B)</name>
    <name type="common">White-rot fungus</name>
    <name type="synonym">Gelatoporia subvermispora</name>
    <dbReference type="NCBI Taxonomy" id="914234"/>
    <lineage>
        <taxon>Eukaryota</taxon>
        <taxon>Fungi</taxon>
        <taxon>Dikarya</taxon>
        <taxon>Basidiomycota</taxon>
        <taxon>Agaricomycotina</taxon>
        <taxon>Agaricomycetes</taxon>
        <taxon>Polyporales</taxon>
        <taxon>Gelatoporiaceae</taxon>
        <taxon>Gelatoporia</taxon>
    </lineage>
</organism>
<feature type="domain" description="MYND-type" evidence="5">
    <location>
        <begin position="31"/>
        <end position="72"/>
    </location>
</feature>
<evidence type="ECO:0000256" key="3">
    <source>
        <dbReference type="ARBA" id="ARBA00022833"/>
    </source>
</evidence>
<dbReference type="GO" id="GO:0008270">
    <property type="term" value="F:zinc ion binding"/>
    <property type="evidence" value="ECO:0007669"/>
    <property type="project" value="UniProtKB-KW"/>
</dbReference>
<keyword evidence="3" id="KW-0862">Zinc</keyword>
<evidence type="ECO:0000313" key="7">
    <source>
        <dbReference type="Proteomes" id="UP000016930"/>
    </source>
</evidence>
<dbReference type="AlphaFoldDB" id="M2QJB1"/>
<keyword evidence="1" id="KW-0479">Metal-binding</keyword>
<dbReference type="InterPro" id="IPR002893">
    <property type="entry name" value="Znf_MYND"/>
</dbReference>
<evidence type="ECO:0000256" key="4">
    <source>
        <dbReference type="PROSITE-ProRule" id="PRU00134"/>
    </source>
</evidence>
<dbReference type="PROSITE" id="PS50865">
    <property type="entry name" value="ZF_MYND_2"/>
    <property type="match status" value="1"/>
</dbReference>
<dbReference type="OrthoDB" id="432970at2759"/>
<keyword evidence="7" id="KW-1185">Reference proteome</keyword>
<evidence type="ECO:0000256" key="2">
    <source>
        <dbReference type="ARBA" id="ARBA00022771"/>
    </source>
</evidence>
<dbReference type="PROSITE" id="PS01360">
    <property type="entry name" value="ZF_MYND_1"/>
    <property type="match status" value="1"/>
</dbReference>
<evidence type="ECO:0000259" key="5">
    <source>
        <dbReference type="PROSITE" id="PS50865"/>
    </source>
</evidence>
<dbReference type="SUPFAM" id="SSF144232">
    <property type="entry name" value="HIT/MYND zinc finger-like"/>
    <property type="match status" value="1"/>
</dbReference>
<proteinExistence type="predicted"/>
<reference evidence="6 7" key="1">
    <citation type="journal article" date="2012" name="Proc. Natl. Acad. Sci. U.S.A.">
        <title>Comparative genomics of Ceriporiopsis subvermispora and Phanerochaete chrysosporium provide insight into selective ligninolysis.</title>
        <authorList>
            <person name="Fernandez-Fueyo E."/>
            <person name="Ruiz-Duenas F.J."/>
            <person name="Ferreira P."/>
            <person name="Floudas D."/>
            <person name="Hibbett D.S."/>
            <person name="Canessa P."/>
            <person name="Larrondo L.F."/>
            <person name="James T.Y."/>
            <person name="Seelenfreund D."/>
            <person name="Lobos S."/>
            <person name="Polanco R."/>
            <person name="Tello M."/>
            <person name="Honda Y."/>
            <person name="Watanabe T."/>
            <person name="Watanabe T."/>
            <person name="Ryu J.S."/>
            <person name="Kubicek C.P."/>
            <person name="Schmoll M."/>
            <person name="Gaskell J."/>
            <person name="Hammel K.E."/>
            <person name="St John F.J."/>
            <person name="Vanden Wymelenberg A."/>
            <person name="Sabat G."/>
            <person name="Splinter BonDurant S."/>
            <person name="Syed K."/>
            <person name="Yadav J.S."/>
            <person name="Doddapaneni H."/>
            <person name="Subramanian V."/>
            <person name="Lavin J.L."/>
            <person name="Oguiza J.A."/>
            <person name="Perez G."/>
            <person name="Pisabarro A.G."/>
            <person name="Ramirez L."/>
            <person name="Santoyo F."/>
            <person name="Master E."/>
            <person name="Coutinho P.M."/>
            <person name="Henrissat B."/>
            <person name="Lombard V."/>
            <person name="Magnuson J.K."/>
            <person name="Kuees U."/>
            <person name="Hori C."/>
            <person name="Igarashi K."/>
            <person name="Samejima M."/>
            <person name="Held B.W."/>
            <person name="Barry K.W."/>
            <person name="LaButti K.M."/>
            <person name="Lapidus A."/>
            <person name="Lindquist E.A."/>
            <person name="Lucas S.M."/>
            <person name="Riley R."/>
            <person name="Salamov A.A."/>
            <person name="Hoffmeister D."/>
            <person name="Schwenk D."/>
            <person name="Hadar Y."/>
            <person name="Yarden O."/>
            <person name="de Vries R.P."/>
            <person name="Wiebenga A."/>
            <person name="Stenlid J."/>
            <person name="Eastwood D."/>
            <person name="Grigoriev I.V."/>
            <person name="Berka R.M."/>
            <person name="Blanchette R.A."/>
            <person name="Kersten P."/>
            <person name="Martinez A.T."/>
            <person name="Vicuna R."/>
            <person name="Cullen D."/>
        </authorList>
    </citation>
    <scope>NUCLEOTIDE SEQUENCE [LARGE SCALE GENOMIC DNA]</scope>
    <source>
        <strain evidence="6 7">B</strain>
    </source>
</reference>
<dbReference type="Pfam" id="PF01753">
    <property type="entry name" value="zf-MYND"/>
    <property type="match status" value="1"/>
</dbReference>
<evidence type="ECO:0000313" key="6">
    <source>
        <dbReference type="EMBL" id="EMD32210.1"/>
    </source>
</evidence>
<dbReference type="Proteomes" id="UP000016930">
    <property type="component" value="Unassembled WGS sequence"/>
</dbReference>
<dbReference type="EMBL" id="KB445812">
    <property type="protein sequence ID" value="EMD32210.1"/>
    <property type="molecule type" value="Genomic_DNA"/>
</dbReference>
<dbReference type="Gene3D" id="6.10.140.2220">
    <property type="match status" value="1"/>
</dbReference>